<dbReference type="HAMAP" id="MF_00240">
    <property type="entry name" value="LolA"/>
    <property type="match status" value="1"/>
</dbReference>
<dbReference type="InterPro" id="IPR004564">
    <property type="entry name" value="OM_lipoprot_carrier_LolA-like"/>
</dbReference>
<comment type="function">
    <text evidence="10">Participates in the translocation of lipoproteins from the inner membrane to the outer membrane. Only forms a complex with a lipoprotein if the residue after the N-terminal Cys is not an aspartate (The Asp acts as a targeting signal to indicate that the lipoprotein should stay in the inner membrane).</text>
</comment>
<reference evidence="11" key="1">
    <citation type="journal article" date="2014" name="Int. J. Syst. Evol. Microbiol.">
        <title>Complete genome sequence of Corynebacterium casei LMG S-19264T (=DSM 44701T), isolated from a smear-ripened cheese.</title>
        <authorList>
            <consortium name="US DOE Joint Genome Institute (JGI-PGF)"/>
            <person name="Walter F."/>
            <person name="Albersmeier A."/>
            <person name="Kalinowski J."/>
            <person name="Ruckert C."/>
        </authorList>
    </citation>
    <scope>NUCLEOTIDE SEQUENCE</scope>
    <source>
        <strain evidence="11">KCTC 42731</strain>
    </source>
</reference>
<feature type="chain" id="PRO_5038200907" description="Outer-membrane lipoprotein carrier protein" evidence="10">
    <location>
        <begin position="26"/>
        <end position="226"/>
    </location>
</feature>
<comment type="similarity">
    <text evidence="2 10">Belongs to the LolA family.</text>
</comment>
<evidence type="ECO:0000256" key="4">
    <source>
        <dbReference type="ARBA" id="ARBA00014035"/>
    </source>
</evidence>
<evidence type="ECO:0000313" key="11">
    <source>
        <dbReference type="EMBL" id="GHF91655.1"/>
    </source>
</evidence>
<evidence type="ECO:0000256" key="3">
    <source>
        <dbReference type="ARBA" id="ARBA00011245"/>
    </source>
</evidence>
<dbReference type="PANTHER" id="PTHR35869">
    <property type="entry name" value="OUTER-MEMBRANE LIPOPROTEIN CARRIER PROTEIN"/>
    <property type="match status" value="1"/>
</dbReference>
<comment type="subunit">
    <text evidence="3 10">Monomer.</text>
</comment>
<protein>
    <recommendedName>
        <fullName evidence="4 10">Outer-membrane lipoprotein carrier protein</fullName>
    </recommendedName>
</protein>
<evidence type="ECO:0000256" key="7">
    <source>
        <dbReference type="ARBA" id="ARBA00022764"/>
    </source>
</evidence>
<evidence type="ECO:0000256" key="8">
    <source>
        <dbReference type="ARBA" id="ARBA00022927"/>
    </source>
</evidence>
<gene>
    <name evidence="10 11" type="primary">lolA</name>
    <name evidence="11" type="ORF">GCM10017161_19420</name>
</gene>
<dbReference type="PANTHER" id="PTHR35869:SF1">
    <property type="entry name" value="OUTER-MEMBRANE LIPOPROTEIN CARRIER PROTEIN"/>
    <property type="match status" value="1"/>
</dbReference>
<dbReference type="InterPro" id="IPR029046">
    <property type="entry name" value="LolA/LolB/LppX"/>
</dbReference>
<keyword evidence="11" id="KW-0449">Lipoprotein</keyword>
<keyword evidence="7 10" id="KW-0574">Periplasm</keyword>
<dbReference type="GO" id="GO:0042953">
    <property type="term" value="P:lipoprotein transport"/>
    <property type="evidence" value="ECO:0007669"/>
    <property type="project" value="InterPro"/>
</dbReference>
<dbReference type="EMBL" id="BNCK01000004">
    <property type="protein sequence ID" value="GHF91655.1"/>
    <property type="molecule type" value="Genomic_DNA"/>
</dbReference>
<dbReference type="InterPro" id="IPR018323">
    <property type="entry name" value="OM_lipoprot_carrier_LolA_Pbac"/>
</dbReference>
<dbReference type="PROSITE" id="PS51257">
    <property type="entry name" value="PROKAR_LIPOPROTEIN"/>
    <property type="match status" value="1"/>
</dbReference>
<evidence type="ECO:0000256" key="1">
    <source>
        <dbReference type="ARBA" id="ARBA00004418"/>
    </source>
</evidence>
<dbReference type="CDD" id="cd16325">
    <property type="entry name" value="LolA"/>
    <property type="match status" value="1"/>
</dbReference>
<keyword evidence="12" id="KW-1185">Reference proteome</keyword>
<proteinExistence type="inferred from homology"/>
<keyword evidence="8 10" id="KW-0653">Protein transport</keyword>
<accession>A0A919BJG8</accession>
<keyword evidence="6 10" id="KW-0732">Signal</keyword>
<dbReference type="Pfam" id="PF03548">
    <property type="entry name" value="LolA"/>
    <property type="match status" value="1"/>
</dbReference>
<comment type="caution">
    <text evidence="11">The sequence shown here is derived from an EMBL/GenBank/DDBJ whole genome shotgun (WGS) entry which is preliminary data.</text>
</comment>
<comment type="subcellular location">
    <subcellularLocation>
        <location evidence="1 10">Periplasm</location>
    </subcellularLocation>
</comment>
<evidence type="ECO:0000256" key="9">
    <source>
        <dbReference type="ARBA" id="ARBA00023186"/>
    </source>
</evidence>
<dbReference type="SUPFAM" id="SSF89392">
    <property type="entry name" value="Prokaryotic lipoproteins and lipoprotein localization factors"/>
    <property type="match status" value="1"/>
</dbReference>
<evidence type="ECO:0000256" key="10">
    <source>
        <dbReference type="HAMAP-Rule" id="MF_00240"/>
    </source>
</evidence>
<dbReference type="Gene3D" id="2.50.20.10">
    <property type="entry name" value="Lipoprotein localisation LolA/LolB/LppX"/>
    <property type="match status" value="1"/>
</dbReference>
<keyword evidence="5 10" id="KW-0813">Transport</keyword>
<name>A0A919BJG8_9GAMM</name>
<sequence length="226" mass="24764" precursor="true">MNKIFTTVAVSIMSATACYSLPLLAADTVEKVKSENQAITISQDKQRLIEKLALISQFSADFNQQVIAEDGTNLKPSSGTLAVKKPNLVFWQTQSPDETTIVSDGDTLWFYDPFVEQATAYSVNDSIANTPILLLTSTDMSQWQNYQVSQTSSDSFAITSLLPDSRITSLDLTFTPNRAKLSSFAFTDATGQKSVITLSNFDSKTSIPASQFVFTVPEGIDVDDQR</sequence>
<dbReference type="NCBIfam" id="TIGR00547">
    <property type="entry name" value="lolA"/>
    <property type="match status" value="1"/>
</dbReference>
<feature type="signal peptide" evidence="10">
    <location>
        <begin position="1"/>
        <end position="25"/>
    </location>
</feature>
<evidence type="ECO:0000256" key="6">
    <source>
        <dbReference type="ARBA" id="ARBA00022729"/>
    </source>
</evidence>
<evidence type="ECO:0000256" key="2">
    <source>
        <dbReference type="ARBA" id="ARBA00007615"/>
    </source>
</evidence>
<dbReference type="GO" id="GO:0030288">
    <property type="term" value="C:outer membrane-bounded periplasmic space"/>
    <property type="evidence" value="ECO:0007669"/>
    <property type="project" value="TreeGrafter"/>
</dbReference>
<dbReference type="Proteomes" id="UP000623842">
    <property type="component" value="Unassembled WGS sequence"/>
</dbReference>
<reference evidence="11" key="2">
    <citation type="submission" date="2020-09" db="EMBL/GenBank/DDBJ databases">
        <authorList>
            <person name="Sun Q."/>
            <person name="Kim S."/>
        </authorList>
    </citation>
    <scope>NUCLEOTIDE SEQUENCE</scope>
    <source>
        <strain evidence="11">KCTC 42731</strain>
    </source>
</reference>
<dbReference type="GO" id="GO:0044874">
    <property type="term" value="P:lipoprotein localization to outer membrane"/>
    <property type="evidence" value="ECO:0007669"/>
    <property type="project" value="UniProtKB-UniRule"/>
</dbReference>
<dbReference type="AlphaFoldDB" id="A0A919BJG8"/>
<dbReference type="RefSeq" id="WP_189769823.1">
    <property type="nucleotide sequence ID" value="NZ_BNCK01000004.1"/>
</dbReference>
<organism evidence="11 12">
    <name type="scientific">Thalassotalea marina</name>
    <dbReference type="NCBI Taxonomy" id="1673741"/>
    <lineage>
        <taxon>Bacteria</taxon>
        <taxon>Pseudomonadati</taxon>
        <taxon>Pseudomonadota</taxon>
        <taxon>Gammaproteobacteria</taxon>
        <taxon>Alteromonadales</taxon>
        <taxon>Colwelliaceae</taxon>
        <taxon>Thalassotalea</taxon>
    </lineage>
</organism>
<evidence type="ECO:0000313" key="12">
    <source>
        <dbReference type="Proteomes" id="UP000623842"/>
    </source>
</evidence>
<evidence type="ECO:0000256" key="5">
    <source>
        <dbReference type="ARBA" id="ARBA00022448"/>
    </source>
</evidence>
<keyword evidence="9 10" id="KW-0143">Chaperone</keyword>